<dbReference type="Gene3D" id="3.10.450.50">
    <property type="match status" value="1"/>
</dbReference>
<dbReference type="PANTHER" id="PTHR41252">
    <property type="entry name" value="BLR2505 PROTEIN"/>
    <property type="match status" value="1"/>
</dbReference>
<dbReference type="AlphaFoldDB" id="A0A6G4UYW9"/>
<dbReference type="EMBL" id="JAAKZY010000009">
    <property type="protein sequence ID" value="NGO06972.1"/>
    <property type="molecule type" value="Genomic_DNA"/>
</dbReference>
<evidence type="ECO:0000259" key="1">
    <source>
        <dbReference type="Pfam" id="PF12680"/>
    </source>
</evidence>
<evidence type="ECO:0000313" key="2">
    <source>
        <dbReference type="EMBL" id="NGO06972.1"/>
    </source>
</evidence>
<dbReference type="InterPro" id="IPR032710">
    <property type="entry name" value="NTF2-like_dom_sf"/>
</dbReference>
<dbReference type="Pfam" id="PF12680">
    <property type="entry name" value="SnoaL_2"/>
    <property type="match status" value="1"/>
</dbReference>
<feature type="domain" description="SnoaL-like" evidence="1">
    <location>
        <begin position="18"/>
        <end position="114"/>
    </location>
</feature>
<accession>A0A6G4UYW9</accession>
<dbReference type="RefSeq" id="WP_165254892.1">
    <property type="nucleotide sequence ID" value="NZ_JAAKZY010000009.1"/>
</dbReference>
<name>A0A6G4UYW9_9ACTN</name>
<proteinExistence type="predicted"/>
<dbReference type="SUPFAM" id="SSF54427">
    <property type="entry name" value="NTF2-like"/>
    <property type="match status" value="1"/>
</dbReference>
<sequence>MSDSPDLALIRRVYESRMAPEVIKEVMPPDFVWDITPGFPNSGVYHGWDSVAKDFFGTPMPNIASFGAVPEEFYADDEGHVFVFGHYHAETKSGDKADVRFIHLWTVRDGKAVSMRQVADSHILQEALKG</sequence>
<dbReference type="PANTHER" id="PTHR41252:SF1">
    <property type="entry name" value="BLR2505 PROTEIN"/>
    <property type="match status" value="1"/>
</dbReference>
<protein>
    <submittedName>
        <fullName evidence="2">SnoaL-like domain-containing protein</fullName>
    </submittedName>
</protein>
<dbReference type="InterPro" id="IPR037401">
    <property type="entry name" value="SnoaL-like"/>
</dbReference>
<dbReference type="Proteomes" id="UP000472335">
    <property type="component" value="Unassembled WGS sequence"/>
</dbReference>
<keyword evidence="3" id="KW-1185">Reference proteome</keyword>
<comment type="caution">
    <text evidence="2">The sequence shown here is derived from an EMBL/GenBank/DDBJ whole genome shotgun (WGS) entry which is preliminary data.</text>
</comment>
<gene>
    <name evidence="2" type="ORF">G5C60_04675</name>
</gene>
<evidence type="ECO:0000313" key="3">
    <source>
        <dbReference type="Proteomes" id="UP000472335"/>
    </source>
</evidence>
<reference evidence="2 3" key="1">
    <citation type="submission" date="2020-02" db="EMBL/GenBank/DDBJ databases">
        <title>Whole-genome analyses of novel actinobacteria.</title>
        <authorList>
            <person name="Sahin N."/>
            <person name="Gencbay T."/>
        </authorList>
    </citation>
    <scope>NUCLEOTIDE SEQUENCE [LARGE SCALE GENOMIC DNA]</scope>
    <source>
        <strain evidence="2 3">HC44</strain>
    </source>
</reference>
<organism evidence="2 3">
    <name type="scientific">Streptomyces scabichelini</name>
    <dbReference type="NCBI Taxonomy" id="2711217"/>
    <lineage>
        <taxon>Bacteria</taxon>
        <taxon>Bacillati</taxon>
        <taxon>Actinomycetota</taxon>
        <taxon>Actinomycetes</taxon>
        <taxon>Kitasatosporales</taxon>
        <taxon>Streptomycetaceae</taxon>
        <taxon>Streptomyces</taxon>
    </lineage>
</organism>